<gene>
    <name evidence="9 10" type="primary">ybeY</name>
    <name evidence="10" type="ORF">QJ521_03460</name>
</gene>
<dbReference type="SUPFAM" id="SSF55486">
    <property type="entry name" value="Metalloproteases ('zincins'), catalytic domain"/>
    <property type="match status" value="1"/>
</dbReference>
<dbReference type="NCBIfam" id="TIGR00043">
    <property type="entry name" value="rRNA maturation RNase YbeY"/>
    <property type="match status" value="1"/>
</dbReference>
<comment type="caution">
    <text evidence="10">The sequence shown here is derived from an EMBL/GenBank/DDBJ whole genome shotgun (WGS) entry which is preliminary data.</text>
</comment>
<comment type="subcellular location">
    <subcellularLocation>
        <location evidence="9">Cytoplasm</location>
    </subcellularLocation>
</comment>
<dbReference type="GO" id="GO:0004222">
    <property type="term" value="F:metalloendopeptidase activity"/>
    <property type="evidence" value="ECO:0007669"/>
    <property type="project" value="InterPro"/>
</dbReference>
<protein>
    <recommendedName>
        <fullName evidence="9">Endoribonuclease YbeY</fullName>
        <ecNumber evidence="9">3.1.-.-</ecNumber>
    </recommendedName>
</protein>
<evidence type="ECO:0000256" key="5">
    <source>
        <dbReference type="ARBA" id="ARBA00022723"/>
    </source>
</evidence>
<keyword evidence="8 9" id="KW-0862">Zinc</keyword>
<dbReference type="GO" id="GO:0008270">
    <property type="term" value="F:zinc ion binding"/>
    <property type="evidence" value="ECO:0007669"/>
    <property type="project" value="UniProtKB-UniRule"/>
</dbReference>
<comment type="function">
    <text evidence="9">Single strand-specific metallo-endoribonuclease involved in late-stage 70S ribosome quality control and in maturation of the 3' terminus of the 16S rRNA.</text>
</comment>
<keyword evidence="11" id="KW-1185">Reference proteome</keyword>
<keyword evidence="6 9" id="KW-0255">Endonuclease</keyword>
<feature type="binding site" evidence="9">
    <location>
        <position position="107"/>
    </location>
    <ligand>
        <name>Zn(2+)</name>
        <dbReference type="ChEBI" id="CHEBI:29105"/>
        <note>catalytic</note>
    </ligand>
</feature>
<dbReference type="Gene3D" id="3.40.390.30">
    <property type="entry name" value="Metalloproteases ('zincins'), catalytic domain"/>
    <property type="match status" value="1"/>
</dbReference>
<evidence type="ECO:0000256" key="6">
    <source>
        <dbReference type="ARBA" id="ARBA00022759"/>
    </source>
</evidence>
<evidence type="ECO:0000256" key="8">
    <source>
        <dbReference type="ARBA" id="ARBA00022833"/>
    </source>
</evidence>
<keyword evidence="3 9" id="KW-0698">rRNA processing</keyword>
<evidence type="ECO:0000313" key="11">
    <source>
        <dbReference type="Proteomes" id="UP001431532"/>
    </source>
</evidence>
<dbReference type="HAMAP" id="MF_00009">
    <property type="entry name" value="Endoribonucl_YbeY"/>
    <property type="match status" value="1"/>
</dbReference>
<comment type="similarity">
    <text evidence="1 9">Belongs to the endoribonuclease YbeY family.</text>
</comment>
<organism evidence="10 11">
    <name type="scientific">Peloplasma aerotolerans</name>
    <dbReference type="NCBI Taxonomy" id="3044389"/>
    <lineage>
        <taxon>Bacteria</taxon>
        <taxon>Bacillati</taxon>
        <taxon>Mycoplasmatota</taxon>
        <taxon>Mollicutes</taxon>
        <taxon>Acholeplasmatales</taxon>
        <taxon>Acholeplasmataceae</taxon>
        <taxon>Peloplasma</taxon>
    </lineage>
</organism>
<accession>A0AAW6U9I4</accession>
<keyword evidence="5 9" id="KW-0479">Metal-binding</keyword>
<keyword evidence="7 9" id="KW-0378">Hydrolase</keyword>
<evidence type="ECO:0000256" key="1">
    <source>
        <dbReference type="ARBA" id="ARBA00010875"/>
    </source>
</evidence>
<evidence type="ECO:0000313" key="10">
    <source>
        <dbReference type="EMBL" id="MDI6452614.1"/>
    </source>
</evidence>
<proteinExistence type="inferred from homology"/>
<dbReference type="EC" id="3.1.-.-" evidence="9"/>
<dbReference type="PANTHER" id="PTHR46986:SF1">
    <property type="entry name" value="ENDORIBONUCLEASE YBEY, CHLOROPLASTIC"/>
    <property type="match status" value="1"/>
</dbReference>
<evidence type="ECO:0000256" key="2">
    <source>
        <dbReference type="ARBA" id="ARBA00022517"/>
    </source>
</evidence>
<reference evidence="10" key="1">
    <citation type="submission" date="2023-05" db="EMBL/GenBank/DDBJ databases">
        <title>Mariniplasma microaerophilum sp. nov., a novel anaerobic mollicute isolated from terrestrial mud volcano, Taman Peninsula, Russia.</title>
        <authorList>
            <person name="Khomyakova M.A."/>
            <person name="Merkel A.Y."/>
            <person name="Slobodkin A.I."/>
        </authorList>
    </citation>
    <scope>NUCLEOTIDE SEQUENCE</scope>
    <source>
        <strain evidence="10">M4Ah</strain>
    </source>
</reference>
<comment type="cofactor">
    <cofactor evidence="9">
        <name>Zn(2+)</name>
        <dbReference type="ChEBI" id="CHEBI:29105"/>
    </cofactor>
    <text evidence="9">Binds 1 zinc ion.</text>
</comment>
<sequence length="138" mass="16424">MRINLHNQTQEDIIEVESLLKRIFKPIREKNNLQVIFVTQNEIQELNKKFRNIDRPTDVLSFINDDEDDKSLGDVFISLEQARIQAKEFEHSLEREIGFLAVHGYLHLKGYDHYTKAEEEIMKQEQEKILKKAKLERS</sequence>
<keyword evidence="2 9" id="KW-0690">Ribosome biogenesis</keyword>
<feature type="binding site" evidence="9">
    <location>
        <position position="113"/>
    </location>
    <ligand>
        <name>Zn(2+)</name>
        <dbReference type="ChEBI" id="CHEBI:29105"/>
        <note>catalytic</note>
    </ligand>
</feature>
<evidence type="ECO:0000256" key="7">
    <source>
        <dbReference type="ARBA" id="ARBA00022801"/>
    </source>
</evidence>
<dbReference type="GO" id="GO:0005737">
    <property type="term" value="C:cytoplasm"/>
    <property type="evidence" value="ECO:0007669"/>
    <property type="project" value="UniProtKB-SubCell"/>
</dbReference>
<feature type="binding site" evidence="9">
    <location>
        <position position="103"/>
    </location>
    <ligand>
        <name>Zn(2+)</name>
        <dbReference type="ChEBI" id="CHEBI:29105"/>
        <note>catalytic</note>
    </ligand>
</feature>
<dbReference type="EMBL" id="JASCXW010000007">
    <property type="protein sequence ID" value="MDI6452614.1"/>
    <property type="molecule type" value="Genomic_DNA"/>
</dbReference>
<dbReference type="AlphaFoldDB" id="A0AAW6U9I4"/>
<dbReference type="RefSeq" id="WP_282839029.1">
    <property type="nucleotide sequence ID" value="NZ_JASCXW010000007.1"/>
</dbReference>
<evidence type="ECO:0000256" key="4">
    <source>
        <dbReference type="ARBA" id="ARBA00022722"/>
    </source>
</evidence>
<evidence type="ECO:0000256" key="3">
    <source>
        <dbReference type="ARBA" id="ARBA00022552"/>
    </source>
</evidence>
<name>A0AAW6U9I4_9MOLU</name>
<keyword evidence="4 9" id="KW-0540">Nuclease</keyword>
<dbReference type="Pfam" id="PF02130">
    <property type="entry name" value="YbeY"/>
    <property type="match status" value="1"/>
</dbReference>
<evidence type="ECO:0000256" key="9">
    <source>
        <dbReference type="HAMAP-Rule" id="MF_00009"/>
    </source>
</evidence>
<keyword evidence="9" id="KW-0963">Cytoplasm</keyword>
<dbReference type="GO" id="GO:0004521">
    <property type="term" value="F:RNA endonuclease activity"/>
    <property type="evidence" value="ECO:0007669"/>
    <property type="project" value="UniProtKB-UniRule"/>
</dbReference>
<dbReference type="Proteomes" id="UP001431532">
    <property type="component" value="Unassembled WGS sequence"/>
</dbReference>
<dbReference type="InterPro" id="IPR023091">
    <property type="entry name" value="MetalPrtase_cat_dom_sf_prd"/>
</dbReference>
<dbReference type="PANTHER" id="PTHR46986">
    <property type="entry name" value="ENDORIBONUCLEASE YBEY, CHLOROPLASTIC"/>
    <property type="match status" value="1"/>
</dbReference>
<dbReference type="InterPro" id="IPR002036">
    <property type="entry name" value="YbeY"/>
</dbReference>
<dbReference type="GO" id="GO:0006364">
    <property type="term" value="P:rRNA processing"/>
    <property type="evidence" value="ECO:0007669"/>
    <property type="project" value="UniProtKB-UniRule"/>
</dbReference>